<evidence type="ECO:0000313" key="1">
    <source>
        <dbReference type="EMBL" id="KAJ8008513.1"/>
    </source>
</evidence>
<keyword evidence="2" id="KW-1185">Reference proteome</keyword>
<evidence type="ECO:0000313" key="2">
    <source>
        <dbReference type="Proteomes" id="UP001157502"/>
    </source>
</evidence>
<dbReference type="EMBL" id="CM055735">
    <property type="protein sequence ID" value="KAJ8008513.1"/>
    <property type="molecule type" value="Genomic_DNA"/>
</dbReference>
<sequence>MREARNSRLRWRNVRKEIRGSGDGDSDVDEGMATMKPHIIGDTFSGFVIIHIFSTHVYFYPGTCPMCRLRSHI</sequence>
<dbReference type="Proteomes" id="UP001157502">
    <property type="component" value="Chromosome 8"/>
</dbReference>
<organism evidence="1 2">
    <name type="scientific">Dallia pectoralis</name>
    <name type="common">Alaska blackfish</name>
    <dbReference type="NCBI Taxonomy" id="75939"/>
    <lineage>
        <taxon>Eukaryota</taxon>
        <taxon>Metazoa</taxon>
        <taxon>Chordata</taxon>
        <taxon>Craniata</taxon>
        <taxon>Vertebrata</taxon>
        <taxon>Euteleostomi</taxon>
        <taxon>Actinopterygii</taxon>
        <taxon>Neopterygii</taxon>
        <taxon>Teleostei</taxon>
        <taxon>Protacanthopterygii</taxon>
        <taxon>Esociformes</taxon>
        <taxon>Umbridae</taxon>
        <taxon>Dallia</taxon>
    </lineage>
</organism>
<proteinExistence type="predicted"/>
<reference evidence="1" key="1">
    <citation type="submission" date="2021-05" db="EMBL/GenBank/DDBJ databases">
        <authorList>
            <person name="Pan Q."/>
            <person name="Jouanno E."/>
            <person name="Zahm M."/>
            <person name="Klopp C."/>
            <person name="Cabau C."/>
            <person name="Louis A."/>
            <person name="Berthelot C."/>
            <person name="Parey E."/>
            <person name="Roest Crollius H."/>
            <person name="Montfort J."/>
            <person name="Robinson-Rechavi M."/>
            <person name="Bouchez O."/>
            <person name="Lampietro C."/>
            <person name="Lopez Roques C."/>
            <person name="Donnadieu C."/>
            <person name="Postlethwait J."/>
            <person name="Bobe J."/>
            <person name="Dillon D."/>
            <person name="Chandos A."/>
            <person name="von Hippel F."/>
            <person name="Guiguen Y."/>
        </authorList>
    </citation>
    <scope>NUCLEOTIDE SEQUENCE</scope>
    <source>
        <strain evidence="1">YG-Jan2019</strain>
    </source>
</reference>
<comment type="caution">
    <text evidence="1">The sequence shown here is derived from an EMBL/GenBank/DDBJ whole genome shotgun (WGS) entry which is preliminary data.</text>
</comment>
<gene>
    <name evidence="1" type="ORF">DPEC_G00105660</name>
</gene>
<accession>A0ACC2GYX3</accession>
<protein>
    <submittedName>
        <fullName evidence="1">Uncharacterized protein</fullName>
    </submittedName>
</protein>
<name>A0ACC2GYX3_DALPE</name>